<feature type="transmembrane region" description="Helical" evidence="1">
    <location>
        <begin position="68"/>
        <end position="84"/>
    </location>
</feature>
<evidence type="ECO:0000256" key="1">
    <source>
        <dbReference type="SAM" id="Phobius"/>
    </source>
</evidence>
<keyword evidence="1" id="KW-1133">Transmembrane helix</keyword>
<evidence type="ECO:0000313" key="3">
    <source>
        <dbReference type="Proteomes" id="UP001155059"/>
    </source>
</evidence>
<proteinExistence type="predicted"/>
<feature type="transmembrane region" description="Helical" evidence="1">
    <location>
        <begin position="35"/>
        <end position="56"/>
    </location>
</feature>
<dbReference type="EMBL" id="JALQCW010000022">
    <property type="protein sequence ID" value="MCK9798169.1"/>
    <property type="molecule type" value="Genomic_DNA"/>
</dbReference>
<evidence type="ECO:0000313" key="2">
    <source>
        <dbReference type="EMBL" id="MCK9798169.1"/>
    </source>
</evidence>
<keyword evidence="1" id="KW-0812">Transmembrane</keyword>
<feature type="transmembrane region" description="Helical" evidence="1">
    <location>
        <begin position="191"/>
        <end position="212"/>
    </location>
</feature>
<feature type="transmembrane region" description="Helical" evidence="1">
    <location>
        <begin position="156"/>
        <end position="179"/>
    </location>
</feature>
<dbReference type="Proteomes" id="UP001155059">
    <property type="component" value="Unassembled WGS sequence"/>
</dbReference>
<reference evidence="2 3" key="1">
    <citation type="journal article" date="2022" name="Int. J. Syst. Evol. Microbiol.">
        <title>Pseudomonas aegrilactucae sp. nov. and Pseudomonas morbosilactucae sp. nov., pathogens causing bacterial rot of lettuce in Japan.</title>
        <authorList>
            <person name="Sawada H."/>
            <person name="Fujikawa T."/>
            <person name="Satou M."/>
        </authorList>
    </citation>
    <scope>NUCLEOTIDE SEQUENCE [LARGE SCALE GENOMIC DNA]</scope>
    <source>
        <strain evidence="2 3">MAFF 302030</strain>
    </source>
</reference>
<keyword evidence="1" id="KW-0472">Membrane</keyword>
<gene>
    <name evidence="2" type="ORF">M1B34_10670</name>
</gene>
<reference evidence="2 3" key="2">
    <citation type="journal article" date="2023" name="Plant Pathol.">
        <title>Dismantling and reorganizing Pseudomonas marginalis sensu#lato.</title>
        <authorList>
            <person name="Sawada H."/>
            <person name="Fujikawa T."/>
            <person name="Satou M."/>
        </authorList>
    </citation>
    <scope>NUCLEOTIDE SEQUENCE [LARGE SCALE GENOMIC DNA]</scope>
    <source>
        <strain evidence="2 3">MAFF 302030</strain>
    </source>
</reference>
<organism evidence="2 3">
    <name type="scientific">Pseudomonas morbosilactucae</name>
    <dbReference type="NCBI Taxonomy" id="2938197"/>
    <lineage>
        <taxon>Bacteria</taxon>
        <taxon>Pseudomonadati</taxon>
        <taxon>Pseudomonadota</taxon>
        <taxon>Gammaproteobacteria</taxon>
        <taxon>Pseudomonadales</taxon>
        <taxon>Pseudomonadaceae</taxon>
        <taxon>Pseudomonas</taxon>
    </lineage>
</organism>
<comment type="caution">
    <text evidence="2">The sequence shown here is derived from an EMBL/GenBank/DDBJ whole genome shotgun (WGS) entry which is preliminary data.</text>
</comment>
<dbReference type="AlphaFoldDB" id="A0A9X1YUH9"/>
<feature type="transmembrane region" description="Helical" evidence="1">
    <location>
        <begin position="130"/>
        <end position="150"/>
    </location>
</feature>
<feature type="transmembrane region" description="Helical" evidence="1">
    <location>
        <begin position="232"/>
        <end position="254"/>
    </location>
</feature>
<sequence>MKPNAELRLFAVPLCGGLVLCVAKGLSNGWNATELFSGFLFGFVIATVLGIPLLLWGDRRFGRFKGRHLVSGLIQAWVASLMVHGSSMGLWLMTLLGGLALGALYSLVVSGIERLAIRREPGFQQRWATILAVPVSGGLTSGGVAVLLDPGGSENLSLFCFFALVGALLSLLVSWPVLWLMQRFFSTPWRYVIGGGISGVLIWLLFGAPGAPQDGVALRGELGVWQPLLDHLILPFLLIGLLAGAVFTALDWLCQRRSP</sequence>
<protein>
    <submittedName>
        <fullName evidence="2">Uncharacterized protein</fullName>
    </submittedName>
</protein>
<name>A0A9X1YUH9_9PSED</name>
<accession>A0A9X1YUH9</accession>
<feature type="transmembrane region" description="Helical" evidence="1">
    <location>
        <begin position="90"/>
        <end position="109"/>
    </location>
</feature>
<dbReference type="RefSeq" id="WP_268265103.1">
    <property type="nucleotide sequence ID" value="NZ_JALQCW010000022.1"/>
</dbReference>